<reference evidence="9 10" key="1">
    <citation type="submission" date="2016-10" db="EMBL/GenBank/DDBJ databases">
        <authorList>
            <person name="de Groot N.N."/>
        </authorList>
    </citation>
    <scope>NUCLEOTIDE SEQUENCE [LARGE SCALE GENOMIC DNA]</scope>
    <source>
        <strain evidence="9 10">DSM 16981</strain>
    </source>
</reference>
<feature type="transmembrane region" description="Helical" evidence="8">
    <location>
        <begin position="77"/>
        <end position="96"/>
    </location>
</feature>
<protein>
    <recommendedName>
        <fullName evidence="8">Probable membrane transporter protein</fullName>
    </recommendedName>
</protein>
<dbReference type="GO" id="GO:0005886">
    <property type="term" value="C:plasma membrane"/>
    <property type="evidence" value="ECO:0007669"/>
    <property type="project" value="UniProtKB-SubCell"/>
</dbReference>
<dbReference type="EMBL" id="FNHQ01000002">
    <property type="protein sequence ID" value="SDM16620.1"/>
    <property type="molecule type" value="Genomic_DNA"/>
</dbReference>
<feature type="transmembrane region" description="Helical" evidence="8">
    <location>
        <begin position="134"/>
        <end position="157"/>
    </location>
</feature>
<evidence type="ECO:0000256" key="5">
    <source>
        <dbReference type="ARBA" id="ARBA00022692"/>
    </source>
</evidence>
<evidence type="ECO:0000313" key="10">
    <source>
        <dbReference type="Proteomes" id="UP000199309"/>
    </source>
</evidence>
<feature type="transmembrane region" description="Helical" evidence="8">
    <location>
        <begin position="225"/>
        <end position="247"/>
    </location>
</feature>
<dbReference type="PANTHER" id="PTHR30269">
    <property type="entry name" value="TRANSMEMBRANE PROTEIN YFCA"/>
    <property type="match status" value="1"/>
</dbReference>
<feature type="transmembrane region" description="Helical" evidence="8">
    <location>
        <begin position="102"/>
        <end position="122"/>
    </location>
</feature>
<evidence type="ECO:0000256" key="6">
    <source>
        <dbReference type="ARBA" id="ARBA00022989"/>
    </source>
</evidence>
<keyword evidence="3" id="KW-0813">Transport</keyword>
<dbReference type="PANTHER" id="PTHR30269:SF37">
    <property type="entry name" value="MEMBRANE TRANSPORTER PROTEIN"/>
    <property type="match status" value="1"/>
</dbReference>
<evidence type="ECO:0000256" key="1">
    <source>
        <dbReference type="ARBA" id="ARBA00004651"/>
    </source>
</evidence>
<dbReference type="AlphaFoldDB" id="A0A1G9R0H0"/>
<feature type="transmembrane region" description="Helical" evidence="8">
    <location>
        <begin position="172"/>
        <end position="189"/>
    </location>
</feature>
<dbReference type="OrthoDB" id="7843147at2"/>
<keyword evidence="6 8" id="KW-1133">Transmembrane helix</keyword>
<organism evidence="9 10">
    <name type="scientific">Megasphaera paucivorans</name>
    <dbReference type="NCBI Taxonomy" id="349095"/>
    <lineage>
        <taxon>Bacteria</taxon>
        <taxon>Bacillati</taxon>
        <taxon>Bacillota</taxon>
        <taxon>Negativicutes</taxon>
        <taxon>Veillonellales</taxon>
        <taxon>Veillonellaceae</taxon>
        <taxon>Megasphaera</taxon>
    </lineage>
</organism>
<evidence type="ECO:0000256" key="8">
    <source>
        <dbReference type="RuleBase" id="RU363041"/>
    </source>
</evidence>
<keyword evidence="5 8" id="KW-0812">Transmembrane</keyword>
<comment type="similarity">
    <text evidence="2 8">Belongs to the 4-toluene sulfonate uptake permease (TSUP) (TC 2.A.102) family.</text>
</comment>
<evidence type="ECO:0000256" key="3">
    <source>
        <dbReference type="ARBA" id="ARBA00022448"/>
    </source>
</evidence>
<dbReference type="RefSeq" id="WP_091647617.1">
    <property type="nucleotide sequence ID" value="NZ_FNHQ01000002.1"/>
</dbReference>
<gene>
    <name evidence="9" type="ORF">SAMN05660299_00346</name>
</gene>
<evidence type="ECO:0000313" key="9">
    <source>
        <dbReference type="EMBL" id="SDM16620.1"/>
    </source>
</evidence>
<keyword evidence="4 8" id="KW-1003">Cell membrane</keyword>
<evidence type="ECO:0000256" key="7">
    <source>
        <dbReference type="ARBA" id="ARBA00023136"/>
    </source>
</evidence>
<sequence length="248" mass="27618">MEYVSALLQPENLQPLFVVFFAAFVQAITGFGLVILAAPMLMLFFAAKETILITLLVAICSNTLQTGLVYKDADVRLVRHLVMGAVAGLPVGLFFYHGVSNAMLKILISLAILAFLVISHFLRLHFQKTKKKSLMTGVLSGFFYTTTGMGGIPLILYTTHMNMTPKMMRGTSILYFFFGNIFSFLAFYLSGTDFFYAGQHVLYLLPGLFMGLGLGHIIFPHVPVVIFRRLVFVLLYIACFYSIYAALS</sequence>
<evidence type="ECO:0000256" key="2">
    <source>
        <dbReference type="ARBA" id="ARBA00009142"/>
    </source>
</evidence>
<feature type="transmembrane region" description="Helical" evidence="8">
    <location>
        <begin position="51"/>
        <end position="70"/>
    </location>
</feature>
<keyword evidence="7 8" id="KW-0472">Membrane</keyword>
<feature type="transmembrane region" description="Helical" evidence="8">
    <location>
        <begin position="16"/>
        <end position="45"/>
    </location>
</feature>
<evidence type="ECO:0000256" key="4">
    <source>
        <dbReference type="ARBA" id="ARBA00022475"/>
    </source>
</evidence>
<dbReference type="InterPro" id="IPR052017">
    <property type="entry name" value="TSUP"/>
</dbReference>
<name>A0A1G9R0H0_9FIRM</name>
<comment type="subcellular location">
    <subcellularLocation>
        <location evidence="1 8">Cell membrane</location>
        <topology evidence="1 8">Multi-pass membrane protein</topology>
    </subcellularLocation>
</comment>
<dbReference type="InterPro" id="IPR002781">
    <property type="entry name" value="TM_pro_TauE-like"/>
</dbReference>
<accession>A0A1G9R0H0</accession>
<feature type="transmembrane region" description="Helical" evidence="8">
    <location>
        <begin position="201"/>
        <end position="219"/>
    </location>
</feature>
<keyword evidence="10" id="KW-1185">Reference proteome</keyword>
<dbReference type="Pfam" id="PF01925">
    <property type="entry name" value="TauE"/>
    <property type="match status" value="1"/>
</dbReference>
<dbReference type="STRING" id="349095.SAMN05660299_00346"/>
<dbReference type="Proteomes" id="UP000199309">
    <property type="component" value="Unassembled WGS sequence"/>
</dbReference>
<proteinExistence type="inferred from homology"/>